<evidence type="ECO:0000313" key="2">
    <source>
        <dbReference type="Proteomes" id="UP000515955"/>
    </source>
</evidence>
<protein>
    <recommendedName>
        <fullName evidence="3">SIR2 family protein</fullName>
    </recommendedName>
</protein>
<name>A0A7G9S908_9SPHN</name>
<proteinExistence type="predicted"/>
<dbReference type="EMBL" id="CP060717">
    <property type="protein sequence ID" value="QNN64333.1"/>
    <property type="molecule type" value="Genomic_DNA"/>
</dbReference>
<evidence type="ECO:0008006" key="3">
    <source>
        <dbReference type="Google" id="ProtNLM"/>
    </source>
</evidence>
<dbReference type="Proteomes" id="UP000515955">
    <property type="component" value="Chromosome"/>
</dbReference>
<reference evidence="1 2" key="1">
    <citation type="submission" date="2020-08" db="EMBL/GenBank/DDBJ databases">
        <title>Genome sequence of Sphingomonas rhizophila KACC 19189T.</title>
        <authorList>
            <person name="Hyun D.-W."/>
            <person name="Bae J.-W."/>
        </authorList>
    </citation>
    <scope>NUCLEOTIDE SEQUENCE [LARGE SCALE GENOMIC DNA]</scope>
    <source>
        <strain evidence="1 2">KACC 19189</strain>
    </source>
</reference>
<accession>A0A7G9S908</accession>
<gene>
    <name evidence="1" type="ORF">H9L12_08305</name>
</gene>
<sequence length="347" mass="38722">MFRNRTVLIVGAGASFEADFPIGGELLARLAKSLNITYQFNQVQTGDTRVENALRRHCIEAFGGDQHAGLALMNQYAAAGRRIAEAAREGMSIDAIIDQHENPDIELVGKVGIVREILKAEGSSKLKCPNGRYDELSLDSCKDTWLPRLGRLLVEGRKISELEQIFDNLTIITFNYDRSIEHYLPFSLVSHYGITLQRARELVSKLRIFHPFGTVGRLPWQQGEGTIVQFGDSDQADLIGVSSQIRTFTERLSDEATLSEMHSSISIADRIVMLGFAYHRPNLALLEPRFPTEAKQIFGTVKGISAQGQRAVKDEVAGMLKIGEQYVKLFDSTCSQLFDENWRSLTA</sequence>
<dbReference type="RefSeq" id="WP_187541333.1">
    <property type="nucleotide sequence ID" value="NZ_CP060717.1"/>
</dbReference>
<evidence type="ECO:0000313" key="1">
    <source>
        <dbReference type="EMBL" id="QNN64333.1"/>
    </source>
</evidence>
<dbReference type="AlphaFoldDB" id="A0A7G9S908"/>
<keyword evidence="2" id="KW-1185">Reference proteome</keyword>
<organism evidence="1 2">
    <name type="scientific">Sphingomonas rhizophila</name>
    <dbReference type="NCBI Taxonomy" id="2071607"/>
    <lineage>
        <taxon>Bacteria</taxon>
        <taxon>Pseudomonadati</taxon>
        <taxon>Pseudomonadota</taxon>
        <taxon>Alphaproteobacteria</taxon>
        <taxon>Sphingomonadales</taxon>
        <taxon>Sphingomonadaceae</taxon>
        <taxon>Sphingomonas</taxon>
    </lineage>
</organism>
<dbReference type="KEGG" id="srhi:H9L12_08305"/>